<evidence type="ECO:0000313" key="2">
    <source>
        <dbReference type="Proteomes" id="UP001595704"/>
    </source>
</evidence>
<organism evidence="1 2">
    <name type="scientific">Camelimonas fluminis</name>
    <dbReference type="NCBI Taxonomy" id="1576911"/>
    <lineage>
        <taxon>Bacteria</taxon>
        <taxon>Pseudomonadati</taxon>
        <taxon>Pseudomonadota</taxon>
        <taxon>Alphaproteobacteria</taxon>
        <taxon>Hyphomicrobiales</taxon>
        <taxon>Chelatococcaceae</taxon>
        <taxon>Camelimonas</taxon>
    </lineage>
</organism>
<dbReference type="Proteomes" id="UP001595704">
    <property type="component" value="Unassembled WGS sequence"/>
</dbReference>
<gene>
    <name evidence="1" type="ORF">ACFONL_11485</name>
</gene>
<evidence type="ECO:0000313" key="1">
    <source>
        <dbReference type="EMBL" id="MFC3637986.1"/>
    </source>
</evidence>
<sequence>MLSISNEIRELLSDNATRAKADPNFDPIPHLKLFTPWARCTWLITESDSKDPNLVYGLADLGNGEPEFGAINLHEILSLTGPQGMLVEVDKYWEPKHPISVYIENAQKAGRIIF</sequence>
<comment type="caution">
    <text evidence="1">The sequence shown here is derived from an EMBL/GenBank/DDBJ whole genome shotgun (WGS) entry which is preliminary data.</text>
</comment>
<name>A0ABV7UHF1_9HYPH</name>
<keyword evidence="2" id="KW-1185">Reference proteome</keyword>
<accession>A0ABV7UHF1</accession>
<protein>
    <submittedName>
        <fullName evidence="1">DUF2958 domain-containing protein</fullName>
    </submittedName>
</protein>
<proteinExistence type="predicted"/>
<reference evidence="2" key="1">
    <citation type="journal article" date="2019" name="Int. J. Syst. Evol. Microbiol.">
        <title>The Global Catalogue of Microorganisms (GCM) 10K type strain sequencing project: providing services to taxonomists for standard genome sequencing and annotation.</title>
        <authorList>
            <consortium name="The Broad Institute Genomics Platform"/>
            <consortium name="The Broad Institute Genome Sequencing Center for Infectious Disease"/>
            <person name="Wu L."/>
            <person name="Ma J."/>
        </authorList>
    </citation>
    <scope>NUCLEOTIDE SEQUENCE [LARGE SCALE GENOMIC DNA]</scope>
    <source>
        <strain evidence="2">KCTC 42282</strain>
    </source>
</reference>
<dbReference type="Pfam" id="PF11171">
    <property type="entry name" value="DUF2958"/>
    <property type="match status" value="1"/>
</dbReference>
<dbReference type="InterPro" id="IPR021341">
    <property type="entry name" value="DUF2958"/>
</dbReference>
<dbReference type="RefSeq" id="WP_191320786.1">
    <property type="nucleotide sequence ID" value="NZ_BNCG01000025.1"/>
</dbReference>
<dbReference type="EMBL" id="JBHRYC010000055">
    <property type="protein sequence ID" value="MFC3637986.1"/>
    <property type="molecule type" value="Genomic_DNA"/>
</dbReference>